<sequence length="462" mass="51189">MYEKIPSVDGHLREREFVWRDVVVCGAIKGRLGRDDEKGQRHLRAIARTTLSPRNLHAFVTTQTEVRMPSPLSAHCKVGSLLAEPFHQQDSRHAASAPPHAFGAGSSTRRTPPSPSHPSEPEHDARKVSASESIRMPARTQRRKTSSVTHCSTFASSRRRQRRSQRAANPPDTLDASSRTHGERYLDSLPFSPDPNMLLNDETPRHPGCPFPCTASEITCDMAQRTPQMQFMTQSLSSSNRASAYCRERNVVDSEEIGSWDGEDANGVTVSVGRAVWGLTRSRRAFKAWIYEHRLRSYEFKEDAHSTSKLQNVRNPSHSHLLTPIAQSSVVASFAISDPASHASSSSRFLIMAISFDLLSTSFGQSHDYNLSQSSGYVVTCLTILLASCRFARTATLNPGLQMPSAICHRLQFISRRPPPIVQPDVVASSNSKTPGQIFTRLPSSIIAFESLSTSFDQSNDY</sequence>
<dbReference type="Proteomes" id="UP000053477">
    <property type="component" value="Unassembled WGS sequence"/>
</dbReference>
<feature type="region of interest" description="Disordered" evidence="1">
    <location>
        <begin position="88"/>
        <end position="203"/>
    </location>
</feature>
<proteinExistence type="predicted"/>
<protein>
    <submittedName>
        <fullName evidence="2">Uncharacterized protein</fullName>
    </submittedName>
</protein>
<evidence type="ECO:0000313" key="2">
    <source>
        <dbReference type="EMBL" id="KLO09649.1"/>
    </source>
</evidence>
<feature type="compositionally biased region" description="Basic and acidic residues" evidence="1">
    <location>
        <begin position="119"/>
        <end position="129"/>
    </location>
</feature>
<accession>A0A0H2RCZ3</accession>
<gene>
    <name evidence="2" type="ORF">SCHPADRAFT_892929</name>
</gene>
<dbReference type="AlphaFoldDB" id="A0A0H2RCZ3"/>
<dbReference type="EMBL" id="KQ086049">
    <property type="protein sequence ID" value="KLO09649.1"/>
    <property type="molecule type" value="Genomic_DNA"/>
</dbReference>
<reference evidence="2 3" key="1">
    <citation type="submission" date="2015-04" db="EMBL/GenBank/DDBJ databases">
        <title>Complete genome sequence of Schizopora paradoxa KUC8140, a cosmopolitan wood degrader in East Asia.</title>
        <authorList>
            <consortium name="DOE Joint Genome Institute"/>
            <person name="Min B."/>
            <person name="Park H."/>
            <person name="Jang Y."/>
            <person name="Kim J.-J."/>
            <person name="Kim K.H."/>
            <person name="Pangilinan J."/>
            <person name="Lipzen A."/>
            <person name="Riley R."/>
            <person name="Grigoriev I.V."/>
            <person name="Spatafora J.W."/>
            <person name="Choi I.-G."/>
        </authorList>
    </citation>
    <scope>NUCLEOTIDE SEQUENCE [LARGE SCALE GENOMIC DNA]</scope>
    <source>
        <strain evidence="2 3">KUC8140</strain>
    </source>
</reference>
<name>A0A0H2RCZ3_9AGAM</name>
<evidence type="ECO:0000256" key="1">
    <source>
        <dbReference type="SAM" id="MobiDB-lite"/>
    </source>
</evidence>
<evidence type="ECO:0000313" key="3">
    <source>
        <dbReference type="Proteomes" id="UP000053477"/>
    </source>
</evidence>
<dbReference type="InParanoid" id="A0A0H2RCZ3"/>
<organism evidence="2 3">
    <name type="scientific">Schizopora paradoxa</name>
    <dbReference type="NCBI Taxonomy" id="27342"/>
    <lineage>
        <taxon>Eukaryota</taxon>
        <taxon>Fungi</taxon>
        <taxon>Dikarya</taxon>
        <taxon>Basidiomycota</taxon>
        <taxon>Agaricomycotina</taxon>
        <taxon>Agaricomycetes</taxon>
        <taxon>Hymenochaetales</taxon>
        <taxon>Schizoporaceae</taxon>
        <taxon>Schizopora</taxon>
    </lineage>
</organism>
<keyword evidence="3" id="KW-1185">Reference proteome</keyword>